<dbReference type="InterPro" id="IPR003718">
    <property type="entry name" value="OsmC/Ohr_fam"/>
</dbReference>
<evidence type="ECO:0000313" key="3">
    <source>
        <dbReference type="EMBL" id="CAA9560938.1"/>
    </source>
</evidence>
<dbReference type="PANTHER" id="PTHR33797">
    <property type="entry name" value="ORGANIC HYDROPEROXIDE RESISTANCE PROTEIN-LIKE"/>
    <property type="match status" value="1"/>
</dbReference>
<name>A0A6J4UXL3_9BACT</name>
<protein>
    <submittedName>
        <fullName evidence="3">Organic hydroperoxide resistance protein</fullName>
    </submittedName>
</protein>
<dbReference type="EMBL" id="CADCWJ010000350">
    <property type="protein sequence ID" value="CAA9560938.1"/>
    <property type="molecule type" value="Genomic_DNA"/>
</dbReference>
<evidence type="ECO:0000256" key="1">
    <source>
        <dbReference type="ARBA" id="ARBA00007378"/>
    </source>
</evidence>
<dbReference type="InterPro" id="IPR036102">
    <property type="entry name" value="OsmC/Ohrsf"/>
</dbReference>
<dbReference type="NCBIfam" id="TIGR03561">
    <property type="entry name" value="organ_hyd_perox"/>
    <property type="match status" value="1"/>
</dbReference>
<proteinExistence type="inferred from homology"/>
<reference evidence="3" key="1">
    <citation type="submission" date="2020-02" db="EMBL/GenBank/DDBJ databases">
        <authorList>
            <person name="Meier V. D."/>
        </authorList>
    </citation>
    <scope>NUCLEOTIDE SEQUENCE</scope>
    <source>
        <strain evidence="3">AVDCRST_MAG87</strain>
    </source>
</reference>
<gene>
    <name evidence="3" type="ORF">AVDCRST_MAG87-1571</name>
</gene>
<dbReference type="InterPro" id="IPR015946">
    <property type="entry name" value="KH_dom-like_a/b"/>
</dbReference>
<sequence>MAVQKIEPSYTARVTAVGARNGHVSSDDGVLSHDLKTPGGKSGETGATNPEQLFAAGYAACFQGALFGAGRKHEIDVSASKVEVDVSIGKAEDSRSSLAVAIRVTIPDIDRETTQTLADAAHETCPYSRATRGNIEVTVEAT</sequence>
<dbReference type="SUPFAM" id="SSF82784">
    <property type="entry name" value="OsmC-like"/>
    <property type="match status" value="1"/>
</dbReference>
<evidence type="ECO:0000256" key="2">
    <source>
        <dbReference type="SAM" id="MobiDB-lite"/>
    </source>
</evidence>
<dbReference type="AlphaFoldDB" id="A0A6J4UXL3"/>
<dbReference type="GO" id="GO:0006979">
    <property type="term" value="P:response to oxidative stress"/>
    <property type="evidence" value="ECO:0007669"/>
    <property type="project" value="InterPro"/>
</dbReference>
<dbReference type="Gene3D" id="3.30.300.20">
    <property type="match status" value="1"/>
</dbReference>
<dbReference type="Gene3D" id="2.20.25.10">
    <property type="match status" value="1"/>
</dbReference>
<dbReference type="PANTHER" id="PTHR33797:SF2">
    <property type="entry name" value="ORGANIC HYDROPEROXIDE RESISTANCE PROTEIN-LIKE"/>
    <property type="match status" value="1"/>
</dbReference>
<organism evidence="3">
    <name type="scientific">uncultured Thermomicrobiales bacterium</name>
    <dbReference type="NCBI Taxonomy" id="1645740"/>
    <lineage>
        <taxon>Bacteria</taxon>
        <taxon>Pseudomonadati</taxon>
        <taxon>Thermomicrobiota</taxon>
        <taxon>Thermomicrobia</taxon>
        <taxon>Thermomicrobiales</taxon>
        <taxon>environmental samples</taxon>
    </lineage>
</organism>
<dbReference type="InterPro" id="IPR019953">
    <property type="entry name" value="OHR"/>
</dbReference>
<comment type="similarity">
    <text evidence="1">Belongs to the OsmC/Ohr family.</text>
</comment>
<feature type="region of interest" description="Disordered" evidence="2">
    <location>
        <begin position="23"/>
        <end position="49"/>
    </location>
</feature>
<dbReference type="Pfam" id="PF02566">
    <property type="entry name" value="OsmC"/>
    <property type="match status" value="1"/>
</dbReference>
<accession>A0A6J4UXL3</accession>